<feature type="domain" description="M23ase beta-sheet core" evidence="3">
    <location>
        <begin position="264"/>
        <end position="351"/>
    </location>
</feature>
<keyword evidence="5" id="KW-1185">Reference proteome</keyword>
<protein>
    <submittedName>
        <fullName evidence="4">M23 family metallopeptidase</fullName>
    </submittedName>
</protein>
<reference evidence="4 5" key="1">
    <citation type="journal article" date="2019" name="Int. J. Syst. Evol. Microbiol.">
        <title>The Global Catalogue of Microorganisms (GCM) 10K type strain sequencing project: providing services to taxonomists for standard genome sequencing and annotation.</title>
        <authorList>
            <consortium name="The Broad Institute Genomics Platform"/>
            <consortium name="The Broad Institute Genome Sequencing Center for Infectious Disease"/>
            <person name="Wu L."/>
            <person name="Ma J."/>
        </authorList>
    </citation>
    <scope>NUCLEOTIDE SEQUENCE [LARGE SCALE GENOMIC DNA]</scope>
    <source>
        <strain evidence="4 5">JCM 16009</strain>
    </source>
</reference>
<dbReference type="InterPro" id="IPR050570">
    <property type="entry name" value="Cell_wall_metabolism_enzyme"/>
</dbReference>
<dbReference type="CDD" id="cd12797">
    <property type="entry name" value="M23_peptidase"/>
    <property type="match status" value="1"/>
</dbReference>
<keyword evidence="2" id="KW-0732">Signal</keyword>
<evidence type="ECO:0000259" key="3">
    <source>
        <dbReference type="Pfam" id="PF01551"/>
    </source>
</evidence>
<dbReference type="InterPro" id="IPR016047">
    <property type="entry name" value="M23ase_b-sheet_dom"/>
</dbReference>
<dbReference type="RefSeq" id="WP_344414336.1">
    <property type="nucleotide sequence ID" value="NZ_BAAAQK010000005.1"/>
</dbReference>
<accession>A0ABN2MVC1</accession>
<comment type="caution">
    <text evidence="4">The sequence shown here is derived from an EMBL/GenBank/DDBJ whole genome shotgun (WGS) entry which is preliminary data.</text>
</comment>
<dbReference type="Gene3D" id="2.70.70.10">
    <property type="entry name" value="Glucose Permease (Domain IIA)"/>
    <property type="match status" value="1"/>
</dbReference>
<dbReference type="PANTHER" id="PTHR21666:SF270">
    <property type="entry name" value="MUREIN HYDROLASE ACTIVATOR ENVC"/>
    <property type="match status" value="1"/>
</dbReference>
<evidence type="ECO:0000313" key="5">
    <source>
        <dbReference type="Proteomes" id="UP001500449"/>
    </source>
</evidence>
<evidence type="ECO:0000256" key="1">
    <source>
        <dbReference type="SAM" id="MobiDB-lite"/>
    </source>
</evidence>
<dbReference type="InterPro" id="IPR011055">
    <property type="entry name" value="Dup_hybrid_motif"/>
</dbReference>
<feature type="chain" id="PRO_5046144592" evidence="2">
    <location>
        <begin position="32"/>
        <end position="407"/>
    </location>
</feature>
<evidence type="ECO:0000256" key="2">
    <source>
        <dbReference type="SAM" id="SignalP"/>
    </source>
</evidence>
<evidence type="ECO:0000313" key="4">
    <source>
        <dbReference type="EMBL" id="GAA1838867.1"/>
    </source>
</evidence>
<dbReference type="PROSITE" id="PS51257">
    <property type="entry name" value="PROKAR_LIPOPROTEIN"/>
    <property type="match status" value="1"/>
</dbReference>
<dbReference type="EMBL" id="BAAAQK010000005">
    <property type="protein sequence ID" value="GAA1838867.1"/>
    <property type="molecule type" value="Genomic_DNA"/>
</dbReference>
<proteinExistence type="predicted"/>
<dbReference type="Pfam" id="PF01551">
    <property type="entry name" value="Peptidase_M23"/>
    <property type="match status" value="1"/>
</dbReference>
<dbReference type="SUPFAM" id="SSF51261">
    <property type="entry name" value="Duplicated hybrid motif"/>
    <property type="match status" value="1"/>
</dbReference>
<feature type="region of interest" description="Disordered" evidence="1">
    <location>
        <begin position="381"/>
        <end position="407"/>
    </location>
</feature>
<dbReference type="Proteomes" id="UP001500449">
    <property type="component" value="Unassembled WGS sequence"/>
</dbReference>
<name>A0ABN2MVC1_9PSEU</name>
<gene>
    <name evidence="4" type="ORF">GCM10009836_17370</name>
</gene>
<organism evidence="4 5">
    <name type="scientific">Pseudonocardia ailaonensis</name>
    <dbReference type="NCBI Taxonomy" id="367279"/>
    <lineage>
        <taxon>Bacteria</taxon>
        <taxon>Bacillati</taxon>
        <taxon>Actinomycetota</taxon>
        <taxon>Actinomycetes</taxon>
        <taxon>Pseudonocardiales</taxon>
        <taxon>Pseudonocardiaceae</taxon>
        <taxon>Pseudonocardia</taxon>
    </lineage>
</organism>
<dbReference type="PANTHER" id="PTHR21666">
    <property type="entry name" value="PEPTIDASE-RELATED"/>
    <property type="match status" value="1"/>
</dbReference>
<sequence>MALISRSNRTIVAALGGLTAAALLTACGAPAVTPASPPAVAPQGLTPLTLAPIGDPLVVPGSDGRTHVEYDVLVTNVFTAPVTLTSVEVRDRKAGTPVLTLSGPELAARTQQNFIQRPVTPAAQIPVSGQVAVEVDIALPAGAEPPAELDHAFSWSVPADAPALSILDGRTTGQVTGLPRKVSPIEPVRISAPLRGGGWWSLQGCCEPNGHRSLRYSVDGQHEIKSEMFAVDWVRLENGAFFAGDGSSNDQYSYIGADELAVADGTVVATRDGLPNEAPQVTPAKNVKVGEDYIGNSVVIRIAPDRFAVYGHMQPGSVTVRPGDTVKAGDVVGTLGNSGNSTSAHLHFVITDGPDFLTATSIPFVIDSWTLQGTAALPDAPGPIPTTGPAVPQSGTHPLFESVSDFG</sequence>
<feature type="signal peptide" evidence="2">
    <location>
        <begin position="1"/>
        <end position="31"/>
    </location>
</feature>